<evidence type="ECO:0000313" key="1">
    <source>
        <dbReference type="EMBL" id="GIL51963.1"/>
    </source>
</evidence>
<comment type="caution">
    <text evidence="1">The sequence shown here is derived from an EMBL/GenBank/DDBJ whole genome shotgun (WGS) entry which is preliminary data.</text>
</comment>
<proteinExistence type="predicted"/>
<evidence type="ECO:0000313" key="2">
    <source>
        <dbReference type="Proteomes" id="UP000747399"/>
    </source>
</evidence>
<dbReference type="Proteomes" id="UP000747399">
    <property type="component" value="Unassembled WGS sequence"/>
</dbReference>
<gene>
    <name evidence="1" type="ORF">Vafri_7926</name>
</gene>
<name>A0A8J4B145_9CHLO</name>
<keyword evidence="2" id="KW-1185">Reference proteome</keyword>
<reference evidence="1" key="1">
    <citation type="journal article" date="2021" name="Proc. Natl. Acad. Sci. U.S.A.">
        <title>Three genomes in the algal genus Volvox reveal the fate of a haploid sex-determining region after a transition to homothallism.</title>
        <authorList>
            <person name="Yamamoto K."/>
            <person name="Hamaji T."/>
            <person name="Kawai-Toyooka H."/>
            <person name="Matsuzaki R."/>
            <person name="Takahashi F."/>
            <person name="Nishimura Y."/>
            <person name="Kawachi M."/>
            <person name="Noguchi H."/>
            <person name="Minakuchi Y."/>
            <person name="Umen J.G."/>
            <person name="Toyoda A."/>
            <person name="Nozaki H."/>
        </authorList>
    </citation>
    <scope>NUCLEOTIDE SEQUENCE</scope>
    <source>
        <strain evidence="1">NIES-3780</strain>
    </source>
</reference>
<protein>
    <submittedName>
        <fullName evidence="1">Uncharacterized protein</fullName>
    </submittedName>
</protein>
<accession>A0A8J4B145</accession>
<dbReference type="AlphaFoldDB" id="A0A8J4B145"/>
<sequence>MAAATTVDAATAAAAGVPGVGSEACTVTGAVTLPVPRSAVETGEAGCDSGGDGLVPAAGNDTGSGLIDFEATASAAPGAEVFKGSRTVGRNDGAGGGWGVSACIGTGEGLEAMGTTGTADTAGRGSAGSRAADGGFSAGSVIVCCCGCVDAGLRGDAPRLAPARGVPFPSPEARPAPPCCGCFPIPTPTDSSELSGVPSNACMAAPAAAGIFVTATAALPFLPPLTGPEPMCTAGIGAGSPSTLTRPPVCSRSSSALQAPGVQLVGNSPEQVAALHALT</sequence>
<dbReference type="EMBL" id="BNCO01000012">
    <property type="protein sequence ID" value="GIL51963.1"/>
    <property type="molecule type" value="Genomic_DNA"/>
</dbReference>
<organism evidence="1 2">
    <name type="scientific">Volvox africanus</name>
    <dbReference type="NCBI Taxonomy" id="51714"/>
    <lineage>
        <taxon>Eukaryota</taxon>
        <taxon>Viridiplantae</taxon>
        <taxon>Chlorophyta</taxon>
        <taxon>core chlorophytes</taxon>
        <taxon>Chlorophyceae</taxon>
        <taxon>CS clade</taxon>
        <taxon>Chlamydomonadales</taxon>
        <taxon>Volvocaceae</taxon>
        <taxon>Volvox</taxon>
    </lineage>
</organism>